<evidence type="ECO:0008006" key="3">
    <source>
        <dbReference type="Google" id="ProtNLM"/>
    </source>
</evidence>
<feature type="region of interest" description="Disordered" evidence="1">
    <location>
        <begin position="354"/>
        <end position="425"/>
    </location>
</feature>
<organism evidence="2">
    <name type="scientific">Aplanochytrium stocchinoi</name>
    <dbReference type="NCBI Taxonomy" id="215587"/>
    <lineage>
        <taxon>Eukaryota</taxon>
        <taxon>Sar</taxon>
        <taxon>Stramenopiles</taxon>
        <taxon>Bigyra</taxon>
        <taxon>Labyrinthulomycetes</taxon>
        <taxon>Thraustochytrida</taxon>
        <taxon>Thraustochytriidae</taxon>
        <taxon>Aplanochytrium</taxon>
    </lineage>
</organism>
<dbReference type="Pfam" id="PF00400">
    <property type="entry name" value="WD40"/>
    <property type="match status" value="1"/>
</dbReference>
<dbReference type="InterPro" id="IPR037379">
    <property type="entry name" value="WDR74/Nsa1"/>
</dbReference>
<dbReference type="SMART" id="SM00320">
    <property type="entry name" value="WD40"/>
    <property type="match status" value="4"/>
</dbReference>
<dbReference type="PANTHER" id="PTHR16038:SF4">
    <property type="entry name" value="WD REPEAT-CONTAINING PROTEIN 74"/>
    <property type="match status" value="1"/>
</dbReference>
<accession>A0A7S3PNE7</accession>
<sequence length="425" mass="46631">MVVHLVCGDEVGFVKLLGVSEESKIADANFGNNGTSKSNGSNRVVNSVLARWGVQTRETQIQSLCLSSISSGSVVAALRNNIVKEVEFKKGKAGHFHTSEKDIMEGSQSAIVSLCKSPVDDGGERLVSCSQDGWIECFRSDSNIPNKFEVGGPVERMRGCSGTSTVAIGGKENDLSLWDLSTQQCTFRARNVPHDKLDMRVPIWVTDMAFPKLQGGTKQDNNMVWTCTGYGQIRVYDVRTQRRPVRSKKLNNFGHLKTILSVDDTNLVVGDVQGHLARFDVATMRINGHFKGFTGGIRSLDIHPSKPLLASCGLDRIVRVHHLSTRKVVGEVYVKQKLTDVKFCPAFDLPDPGNHSLEEHIGKKRKHIKVTSRTRKAGRGSNNDDDEIVDLDVDNSSDSEDDAEEESDGTISNDDDEDTSDSGNI</sequence>
<reference evidence="2" key="1">
    <citation type="submission" date="2021-01" db="EMBL/GenBank/DDBJ databases">
        <authorList>
            <person name="Corre E."/>
            <person name="Pelletier E."/>
            <person name="Niang G."/>
            <person name="Scheremetjew M."/>
            <person name="Finn R."/>
            <person name="Kale V."/>
            <person name="Holt S."/>
            <person name="Cochrane G."/>
            <person name="Meng A."/>
            <person name="Brown T."/>
            <person name="Cohen L."/>
        </authorList>
    </citation>
    <scope>NUCLEOTIDE SEQUENCE</scope>
    <source>
        <strain evidence="2">GSBS06</strain>
    </source>
</reference>
<evidence type="ECO:0000313" key="2">
    <source>
        <dbReference type="EMBL" id="CAE0445242.1"/>
    </source>
</evidence>
<dbReference type="InterPro" id="IPR011047">
    <property type="entry name" value="Quinoprotein_ADH-like_sf"/>
</dbReference>
<dbReference type="GO" id="GO:0042273">
    <property type="term" value="P:ribosomal large subunit biogenesis"/>
    <property type="evidence" value="ECO:0007669"/>
    <property type="project" value="InterPro"/>
</dbReference>
<dbReference type="SUPFAM" id="SSF50998">
    <property type="entry name" value="Quinoprotein alcohol dehydrogenase-like"/>
    <property type="match status" value="1"/>
</dbReference>
<dbReference type="EMBL" id="HBIN01019999">
    <property type="protein sequence ID" value="CAE0445242.1"/>
    <property type="molecule type" value="Transcribed_RNA"/>
</dbReference>
<gene>
    <name evidence="2" type="ORF">ASTO00021_LOCUS15261</name>
</gene>
<feature type="compositionally biased region" description="Acidic residues" evidence="1">
    <location>
        <begin position="383"/>
        <end position="425"/>
    </location>
</feature>
<feature type="compositionally biased region" description="Basic residues" evidence="1">
    <location>
        <begin position="362"/>
        <end position="378"/>
    </location>
</feature>
<dbReference type="Gene3D" id="2.130.10.10">
    <property type="entry name" value="YVTN repeat-like/Quinoprotein amine dehydrogenase"/>
    <property type="match status" value="1"/>
</dbReference>
<dbReference type="InterPro" id="IPR015943">
    <property type="entry name" value="WD40/YVTN_repeat-like_dom_sf"/>
</dbReference>
<name>A0A7S3PNE7_9STRA</name>
<dbReference type="PANTHER" id="PTHR16038">
    <property type="entry name" value="NOP SEVEN ASSOCIATED PROTEIN 1"/>
    <property type="match status" value="1"/>
</dbReference>
<protein>
    <recommendedName>
        <fullName evidence="3">Ribosome biogenesis protein NSA1</fullName>
    </recommendedName>
</protein>
<dbReference type="GO" id="GO:0005730">
    <property type="term" value="C:nucleolus"/>
    <property type="evidence" value="ECO:0007669"/>
    <property type="project" value="InterPro"/>
</dbReference>
<dbReference type="GO" id="GO:0030687">
    <property type="term" value="C:preribosome, large subunit precursor"/>
    <property type="evidence" value="ECO:0007669"/>
    <property type="project" value="TreeGrafter"/>
</dbReference>
<proteinExistence type="predicted"/>
<dbReference type="AlphaFoldDB" id="A0A7S3PNE7"/>
<evidence type="ECO:0000256" key="1">
    <source>
        <dbReference type="SAM" id="MobiDB-lite"/>
    </source>
</evidence>
<dbReference type="InterPro" id="IPR001680">
    <property type="entry name" value="WD40_rpt"/>
</dbReference>